<dbReference type="Pfam" id="PF01553">
    <property type="entry name" value="Acyltransferase"/>
    <property type="match status" value="1"/>
</dbReference>
<dbReference type="SMART" id="SM00563">
    <property type="entry name" value="PlsC"/>
    <property type="match status" value="1"/>
</dbReference>
<evidence type="ECO:0000313" key="3">
    <source>
        <dbReference type="Proteomes" id="UP000239047"/>
    </source>
</evidence>
<dbReference type="OrthoDB" id="152799at2"/>
<organism evidence="2 3">
    <name type="scientific">Jeotgalibacillus proteolyticus</name>
    <dbReference type="NCBI Taxonomy" id="2082395"/>
    <lineage>
        <taxon>Bacteria</taxon>
        <taxon>Bacillati</taxon>
        <taxon>Bacillota</taxon>
        <taxon>Bacilli</taxon>
        <taxon>Bacillales</taxon>
        <taxon>Caryophanaceae</taxon>
        <taxon>Jeotgalibacillus</taxon>
    </lineage>
</organism>
<dbReference type="AlphaFoldDB" id="A0A2S5GE75"/>
<dbReference type="GO" id="GO:0016746">
    <property type="term" value="F:acyltransferase activity"/>
    <property type="evidence" value="ECO:0007669"/>
    <property type="project" value="UniProtKB-KW"/>
</dbReference>
<feature type="domain" description="Phospholipid/glycerol acyltransferase" evidence="1">
    <location>
        <begin position="44"/>
        <end position="161"/>
    </location>
</feature>
<evidence type="ECO:0000313" key="2">
    <source>
        <dbReference type="EMBL" id="PPA71183.1"/>
    </source>
</evidence>
<dbReference type="CDD" id="cd06551">
    <property type="entry name" value="LPLAT"/>
    <property type="match status" value="1"/>
</dbReference>
<keyword evidence="3" id="KW-1185">Reference proteome</keyword>
<gene>
    <name evidence="2" type="ORF">C4B60_03700</name>
</gene>
<dbReference type="RefSeq" id="WP_104056674.1">
    <property type="nucleotide sequence ID" value="NZ_PREZ01000002.1"/>
</dbReference>
<evidence type="ECO:0000259" key="1">
    <source>
        <dbReference type="SMART" id="SM00563"/>
    </source>
</evidence>
<dbReference type="InterPro" id="IPR002123">
    <property type="entry name" value="Plipid/glycerol_acylTrfase"/>
</dbReference>
<dbReference type="Proteomes" id="UP000239047">
    <property type="component" value="Unassembled WGS sequence"/>
</dbReference>
<keyword evidence="2" id="KW-0808">Transferase</keyword>
<sequence>MNLNKKSKRTEALLTSFLHYQFKKHFYCIYLDDQRDNKHQAGAKLYLMNHSSWWDGLLIFYLNKTIMQEDAFAMMSKKGMEEFSFFEKIGAFPVDPSSPKDLIKALSFAHNLLAEKKSVWIFPQGREEHIEKRPFSYFNGPAYLMEKKEELEIILVGSYYSFRHDQRPELFLRIQDSLSLSQFLHLNRREKTDLLREKHEALVNSIRDDLIHERLGNYKTIKKGSKTASEWLQWMKKPIKKRSKA</sequence>
<protein>
    <submittedName>
        <fullName evidence="2">Glycerol acyltransferase</fullName>
    </submittedName>
</protein>
<proteinExistence type="predicted"/>
<reference evidence="2 3" key="1">
    <citation type="submission" date="2018-02" db="EMBL/GenBank/DDBJ databases">
        <title>Jeotgalibacillus proteolyticum sp. nov. a protease producing bacterium isolated from ocean sediments of Laizhou Bay.</title>
        <authorList>
            <person name="Li Y."/>
        </authorList>
    </citation>
    <scope>NUCLEOTIDE SEQUENCE [LARGE SCALE GENOMIC DNA]</scope>
    <source>
        <strain evidence="2 3">22-7</strain>
    </source>
</reference>
<comment type="caution">
    <text evidence="2">The sequence shown here is derived from an EMBL/GenBank/DDBJ whole genome shotgun (WGS) entry which is preliminary data.</text>
</comment>
<dbReference type="EMBL" id="PREZ01000002">
    <property type="protein sequence ID" value="PPA71183.1"/>
    <property type="molecule type" value="Genomic_DNA"/>
</dbReference>
<dbReference type="SUPFAM" id="SSF69593">
    <property type="entry name" value="Glycerol-3-phosphate (1)-acyltransferase"/>
    <property type="match status" value="1"/>
</dbReference>
<name>A0A2S5GE75_9BACL</name>
<keyword evidence="2" id="KW-0012">Acyltransferase</keyword>
<accession>A0A2S5GE75</accession>